<comment type="subcellular location">
    <subcellularLocation>
        <location evidence="1">Nucleus</location>
    </subcellularLocation>
</comment>
<evidence type="ECO:0000259" key="4">
    <source>
        <dbReference type="Pfam" id="PF08161"/>
    </source>
</evidence>
<proteinExistence type="inferred from homology"/>
<feature type="domain" description="RRP12 HEAT" evidence="4">
    <location>
        <begin position="404"/>
        <end position="733"/>
    </location>
</feature>
<dbReference type="AlphaFoldDB" id="A0AAD5S4J9"/>
<dbReference type="InterPro" id="IPR012978">
    <property type="entry name" value="HEAT_RRP12"/>
</dbReference>
<comment type="similarity">
    <text evidence="2">Belongs to the RRP12 family.</text>
</comment>
<gene>
    <name evidence="6" type="ORF">HK097_003149</name>
</gene>
<dbReference type="EMBL" id="JADGJD010001723">
    <property type="protein sequence ID" value="KAJ3038514.1"/>
    <property type="molecule type" value="Genomic_DNA"/>
</dbReference>
<dbReference type="Pfam" id="PF08161">
    <property type="entry name" value="RRP12_HEAT"/>
    <property type="match status" value="1"/>
</dbReference>
<evidence type="ECO:0000256" key="3">
    <source>
        <dbReference type="ARBA" id="ARBA00023242"/>
    </source>
</evidence>
<sequence>MPSSDATDAANDANFANNELFVKIRTQTSSGLENQKQAAVILTAIEETIREQNEQLTPLAYFGALMTIMEQQREQAVQDEEKKGILVAVAYLLAIVFPRIPANILKLKFQDIARTMGGTLEAHQEQAPLVRSILACLESLLSAQDLTSWSTDQTLKKLFQILLILSIDPRPKVRRRAHEAIKRLLSRPPPPTLHHPATLPTLDFSIKSITDFVNSASGASSKQKKEFEGQVLYVLVFLKTVLPVLAVQGGHDKTRGKLRELCDTLLKLPVRSSGMGNTVVTQWVFLVLDALFGAGAESERAATLKSAPFPHLDMSLLDSVILSLLEIRPYQNDTGLIPAWLELIGRGFSRLADLARIAESDLDDLASKERQYALNEFPDLVTNVFGKTFVALLGQGGMKGVVVEKGTELFVGMVRDCVTAGMVEALDEYVEEEGEGGKRVHVREIVGVVEEGLTQIRYRDAWGGVLRIAEMVFERFGRTHPDLVMKTLTHIMAFRDDPQYAESFPYKEELEGALTAAVLSLGLQTFTSYIPLNIFGEIPTQPRRPYLLATFGAALLRTPLEIPGTIPPIFSTHTLHFFTSDLMPLSKKLFDKAGESWKANRMIEAKLYETLGLQVWDLWPSLCGSLPEDLETTFGTLGPQLGQVLQSDPREVLPDLPSKPDLRPIICEGLQRLVEGYLAVASLANDEDEEEDEEDEEVQAIKQMAALKAQRGVDKLKQYGNQFLTTLCNNYTSVDAKVLEEGKKGQTKGQALQGVHEREGQRLEGVIRGFLGVADGEAVNSFFINLVKTLLQSQTQESDAADPQTQLTLLRNYAILDLLLILLPFLPEVQTPSETPSTDTPLQMFYRVLIGQLRDSDATMQKKTYKALSTVLTVLNPASLDLEELVERVLDPEVLSKSSAGAKRQRIRTLQLVCDLIPSANAELLLQFVPVALSEVMLGTKEGSEKARNASFE</sequence>
<dbReference type="PANTHER" id="PTHR48287">
    <property type="entry name" value="ARM REPEAT SUPERFAMILY PROTEIN"/>
    <property type="match status" value="1"/>
</dbReference>
<comment type="caution">
    <text evidence="6">The sequence shown here is derived from an EMBL/GenBank/DDBJ whole genome shotgun (WGS) entry which is preliminary data.</text>
</comment>
<dbReference type="PANTHER" id="PTHR48287:SF1">
    <property type="entry name" value="ARM REPEAT SUPERFAMILY PROTEIN"/>
    <property type="match status" value="1"/>
</dbReference>
<dbReference type="Pfam" id="PF25772">
    <property type="entry name" value="HEAT_RRP12_N"/>
    <property type="match status" value="1"/>
</dbReference>
<dbReference type="SUPFAM" id="SSF48371">
    <property type="entry name" value="ARM repeat"/>
    <property type="match status" value="1"/>
</dbReference>
<keyword evidence="3" id="KW-0539">Nucleus</keyword>
<evidence type="ECO:0000256" key="2">
    <source>
        <dbReference type="ARBA" id="ARBA00007690"/>
    </source>
</evidence>
<dbReference type="Gene3D" id="1.25.10.10">
    <property type="entry name" value="Leucine-rich Repeat Variant"/>
    <property type="match status" value="1"/>
</dbReference>
<evidence type="ECO:0000313" key="7">
    <source>
        <dbReference type="Proteomes" id="UP001212841"/>
    </source>
</evidence>
<accession>A0AAD5S4J9</accession>
<organism evidence="6 7">
    <name type="scientific">Rhizophlyctis rosea</name>
    <dbReference type="NCBI Taxonomy" id="64517"/>
    <lineage>
        <taxon>Eukaryota</taxon>
        <taxon>Fungi</taxon>
        <taxon>Fungi incertae sedis</taxon>
        <taxon>Chytridiomycota</taxon>
        <taxon>Chytridiomycota incertae sedis</taxon>
        <taxon>Chytridiomycetes</taxon>
        <taxon>Rhizophlyctidales</taxon>
        <taxon>Rhizophlyctidaceae</taxon>
        <taxon>Rhizophlyctis</taxon>
    </lineage>
</organism>
<dbReference type="Proteomes" id="UP001212841">
    <property type="component" value="Unassembled WGS sequence"/>
</dbReference>
<evidence type="ECO:0000259" key="5">
    <source>
        <dbReference type="Pfam" id="PF25772"/>
    </source>
</evidence>
<dbReference type="InterPro" id="IPR057860">
    <property type="entry name" value="HEAT_RRP12_N"/>
</dbReference>
<keyword evidence="7" id="KW-1185">Reference proteome</keyword>
<feature type="domain" description="RRP12 N-terminal HEAT" evidence="5">
    <location>
        <begin position="28"/>
        <end position="247"/>
    </location>
</feature>
<protein>
    <submittedName>
        <fullName evidence="6">Uncharacterized protein</fullName>
    </submittedName>
</protein>
<name>A0AAD5S4J9_9FUNG</name>
<dbReference type="InterPro" id="IPR052087">
    <property type="entry name" value="RRP12"/>
</dbReference>
<dbReference type="GO" id="GO:0005634">
    <property type="term" value="C:nucleus"/>
    <property type="evidence" value="ECO:0007669"/>
    <property type="project" value="UniProtKB-SubCell"/>
</dbReference>
<evidence type="ECO:0000313" key="6">
    <source>
        <dbReference type="EMBL" id="KAJ3038514.1"/>
    </source>
</evidence>
<reference evidence="6" key="1">
    <citation type="submission" date="2020-05" db="EMBL/GenBank/DDBJ databases">
        <title>Phylogenomic resolution of chytrid fungi.</title>
        <authorList>
            <person name="Stajich J.E."/>
            <person name="Amses K."/>
            <person name="Simmons R."/>
            <person name="Seto K."/>
            <person name="Myers J."/>
            <person name="Bonds A."/>
            <person name="Quandt C.A."/>
            <person name="Barry K."/>
            <person name="Liu P."/>
            <person name="Grigoriev I."/>
            <person name="Longcore J.E."/>
            <person name="James T.Y."/>
        </authorList>
    </citation>
    <scope>NUCLEOTIDE SEQUENCE</scope>
    <source>
        <strain evidence="6">JEL0318</strain>
    </source>
</reference>
<dbReference type="InterPro" id="IPR016024">
    <property type="entry name" value="ARM-type_fold"/>
</dbReference>
<feature type="non-terminal residue" evidence="6">
    <location>
        <position position="953"/>
    </location>
</feature>
<evidence type="ECO:0000256" key="1">
    <source>
        <dbReference type="ARBA" id="ARBA00004123"/>
    </source>
</evidence>
<dbReference type="InterPro" id="IPR011989">
    <property type="entry name" value="ARM-like"/>
</dbReference>